<evidence type="ECO:0000256" key="1">
    <source>
        <dbReference type="SAM" id="SignalP"/>
    </source>
</evidence>
<keyword evidence="3" id="KW-1185">Reference proteome</keyword>
<evidence type="ECO:0000313" key="2">
    <source>
        <dbReference type="EMBL" id="BCS86279.1"/>
    </source>
</evidence>
<organism evidence="2 3">
    <name type="scientific">Prevotella herbatica</name>
    <dbReference type="NCBI Taxonomy" id="2801997"/>
    <lineage>
        <taxon>Bacteria</taxon>
        <taxon>Pseudomonadati</taxon>
        <taxon>Bacteroidota</taxon>
        <taxon>Bacteroidia</taxon>
        <taxon>Bacteroidales</taxon>
        <taxon>Prevotellaceae</taxon>
        <taxon>Prevotella</taxon>
    </lineage>
</organism>
<protein>
    <submittedName>
        <fullName evidence="2">Uncharacterized protein</fullName>
    </submittedName>
</protein>
<evidence type="ECO:0000313" key="3">
    <source>
        <dbReference type="Proteomes" id="UP001319045"/>
    </source>
</evidence>
<sequence>MINKKVKCLLLILSLLLPDLVSAQCRNVFEARQKMNQLVMLENANGGLFLKEINNLKIDSDQYIINHDTVTVGLLVLNDSPTDRNKHDYSAYWKGKNQTSGRYTWVFVLDDFKNRCKMKDIDSKKYDVKSGALSKRLCQFLGLSDTDRRDTLVYMRVLAKKLFRPSYNTDIKRRTTQAFAGNNDYINLDINNRLWMSQQQFSNTYPWTRMGYTYDWGEDDYIGVTEFILEPNTTFVSKPNYYVVGDYLK</sequence>
<feature type="signal peptide" evidence="1">
    <location>
        <begin position="1"/>
        <end position="23"/>
    </location>
</feature>
<dbReference type="EMBL" id="AP024484">
    <property type="protein sequence ID" value="BCS86279.1"/>
    <property type="molecule type" value="Genomic_DNA"/>
</dbReference>
<gene>
    <name evidence="2" type="ORF">prwr041_21720</name>
</gene>
<dbReference type="Proteomes" id="UP001319045">
    <property type="component" value="Chromosome"/>
</dbReference>
<keyword evidence="1" id="KW-0732">Signal</keyword>
<name>A0ABM7P0I3_9BACT</name>
<reference evidence="2 3" key="1">
    <citation type="journal article" date="2022" name="Int. J. Syst. Evol. Microbiol.">
        <title>Prevotella herbatica sp. nov., a plant polysaccharide-decomposing anaerobic bacterium isolated from a methanogenic reactor.</title>
        <authorList>
            <person name="Uek A."/>
            <person name="Tonouchi A."/>
            <person name="Kaku N."/>
            <person name="Ueki K."/>
        </authorList>
    </citation>
    <scope>NUCLEOTIDE SEQUENCE [LARGE SCALE GENOMIC DNA]</scope>
    <source>
        <strain evidence="2 3">WR041</strain>
    </source>
</reference>
<dbReference type="RefSeq" id="WP_207153845.1">
    <property type="nucleotide sequence ID" value="NZ_AP024484.1"/>
</dbReference>
<feature type="chain" id="PRO_5047513973" evidence="1">
    <location>
        <begin position="24"/>
        <end position="249"/>
    </location>
</feature>
<proteinExistence type="predicted"/>
<accession>A0ABM7P0I3</accession>